<keyword evidence="3" id="KW-1185">Reference proteome</keyword>
<feature type="compositionally biased region" description="Basic and acidic residues" evidence="1">
    <location>
        <begin position="28"/>
        <end position="37"/>
    </location>
</feature>
<accession>A0A517NWK8</accession>
<feature type="compositionally biased region" description="Basic and acidic residues" evidence="1">
    <location>
        <begin position="1"/>
        <end position="21"/>
    </location>
</feature>
<protein>
    <submittedName>
        <fullName evidence="2">Uncharacterized protein</fullName>
    </submittedName>
</protein>
<dbReference type="EMBL" id="CP036526">
    <property type="protein sequence ID" value="QDT11501.1"/>
    <property type="molecule type" value="Genomic_DNA"/>
</dbReference>
<proteinExistence type="predicted"/>
<feature type="region of interest" description="Disordered" evidence="1">
    <location>
        <begin position="1"/>
        <end position="58"/>
    </location>
</feature>
<dbReference type="AlphaFoldDB" id="A0A517NWK8"/>
<gene>
    <name evidence="2" type="ORF">K239x_34990</name>
</gene>
<name>A0A517NWK8_9BACT</name>
<evidence type="ECO:0000256" key="1">
    <source>
        <dbReference type="SAM" id="MobiDB-lite"/>
    </source>
</evidence>
<sequence>MRTSTECRGEDFDAEGGDKEAWPQNDTQNRRPTEYRSQKVPGQKTVAALSRERSRDRCDPNADKAISWVVRIMTRKSFQKQSSVIVFHAVSRRCASRRDRNCMACDDFQKSIEAAIRLGFNVTIGAVHVAGNELIADFCTHTLTSTTDTS</sequence>
<reference evidence="2 3" key="1">
    <citation type="submission" date="2019-02" db="EMBL/GenBank/DDBJ databases">
        <title>Deep-cultivation of Planctomycetes and their phenomic and genomic characterization uncovers novel biology.</title>
        <authorList>
            <person name="Wiegand S."/>
            <person name="Jogler M."/>
            <person name="Boedeker C."/>
            <person name="Pinto D."/>
            <person name="Vollmers J."/>
            <person name="Rivas-Marin E."/>
            <person name="Kohn T."/>
            <person name="Peeters S.H."/>
            <person name="Heuer A."/>
            <person name="Rast P."/>
            <person name="Oberbeckmann S."/>
            <person name="Bunk B."/>
            <person name="Jeske O."/>
            <person name="Meyerdierks A."/>
            <person name="Storesund J.E."/>
            <person name="Kallscheuer N."/>
            <person name="Luecker S."/>
            <person name="Lage O.M."/>
            <person name="Pohl T."/>
            <person name="Merkel B.J."/>
            <person name="Hornburger P."/>
            <person name="Mueller R.-W."/>
            <person name="Bruemmer F."/>
            <person name="Labrenz M."/>
            <person name="Spormann A.M."/>
            <person name="Op den Camp H."/>
            <person name="Overmann J."/>
            <person name="Amann R."/>
            <person name="Jetten M.S.M."/>
            <person name="Mascher T."/>
            <person name="Medema M.H."/>
            <person name="Devos D.P."/>
            <person name="Kaster A.-K."/>
            <person name="Ovreas L."/>
            <person name="Rohde M."/>
            <person name="Galperin M.Y."/>
            <person name="Jogler C."/>
        </authorList>
    </citation>
    <scope>NUCLEOTIDE SEQUENCE [LARGE SCALE GENOMIC DNA]</scope>
    <source>
        <strain evidence="2 3">K23_9</strain>
    </source>
</reference>
<organism evidence="2 3">
    <name type="scientific">Stieleria marina</name>
    <dbReference type="NCBI Taxonomy" id="1930275"/>
    <lineage>
        <taxon>Bacteria</taxon>
        <taxon>Pseudomonadati</taxon>
        <taxon>Planctomycetota</taxon>
        <taxon>Planctomycetia</taxon>
        <taxon>Pirellulales</taxon>
        <taxon>Pirellulaceae</taxon>
        <taxon>Stieleria</taxon>
    </lineage>
</organism>
<evidence type="ECO:0000313" key="3">
    <source>
        <dbReference type="Proteomes" id="UP000319817"/>
    </source>
</evidence>
<dbReference type="Proteomes" id="UP000319817">
    <property type="component" value="Chromosome"/>
</dbReference>
<evidence type="ECO:0000313" key="2">
    <source>
        <dbReference type="EMBL" id="QDT11501.1"/>
    </source>
</evidence>